<sequence length="319" mass="36660">MEDDTVLKISLDKSLYGPGEFVTGTVSLKTRTPISMNKLILTLTKQRMIDVCKMEPDAAGNKQKYRDDSTIYKHEFVLYKTADSTNEISSGCHTFPFKFSLKSSDNSSTDIKGIYFDYLVNIQNSYKLSCDLYLFGAYEPMYEASKPIQVSDNLEKEKEFKVDVEMSSIMCLYYKSYSLFFKLNKELFFSGDQLVLEIGFQNMGKHIKNIDCNIYEILSVSTPEINFIRTRYIVGGDAHRTNNGYCVELRIPSSTPTSVSETEFNLKTVMFITITMHKSSPIRVKKYLQVVKKNLEIPHFDHLNVLDGEVFEEKVFILN</sequence>
<gene>
    <name evidence="2" type="ORF">NGRA_0282</name>
</gene>
<organism evidence="2 3">
    <name type="scientific">Nosema granulosis</name>
    <dbReference type="NCBI Taxonomy" id="83296"/>
    <lineage>
        <taxon>Eukaryota</taxon>
        <taxon>Fungi</taxon>
        <taxon>Fungi incertae sedis</taxon>
        <taxon>Microsporidia</taxon>
        <taxon>Nosematidae</taxon>
        <taxon>Nosema</taxon>
    </lineage>
</organism>
<keyword evidence="3" id="KW-1185">Reference proteome</keyword>
<dbReference type="Proteomes" id="UP000740883">
    <property type="component" value="Unassembled WGS sequence"/>
</dbReference>
<comment type="caution">
    <text evidence="2">The sequence shown here is derived from an EMBL/GenBank/DDBJ whole genome shotgun (WGS) entry which is preliminary data.</text>
</comment>
<name>A0A9P6H0M3_9MICR</name>
<dbReference type="SUPFAM" id="SSF81296">
    <property type="entry name" value="E set domains"/>
    <property type="match status" value="1"/>
</dbReference>
<dbReference type="Pfam" id="PF00339">
    <property type="entry name" value="Arrestin_N"/>
    <property type="match status" value="1"/>
</dbReference>
<protein>
    <recommendedName>
        <fullName evidence="1">Arrestin-like N-terminal domain-containing protein</fullName>
    </recommendedName>
</protein>
<dbReference type="Gene3D" id="2.60.40.640">
    <property type="match status" value="1"/>
</dbReference>
<dbReference type="AlphaFoldDB" id="A0A9P6H0M3"/>
<dbReference type="InterPro" id="IPR014756">
    <property type="entry name" value="Ig_E-set"/>
</dbReference>
<accession>A0A9P6H0M3</accession>
<proteinExistence type="predicted"/>
<evidence type="ECO:0000313" key="2">
    <source>
        <dbReference type="EMBL" id="KAF9764786.1"/>
    </source>
</evidence>
<dbReference type="InterPro" id="IPR011021">
    <property type="entry name" value="Arrestin-like_N"/>
</dbReference>
<reference evidence="2 3" key="1">
    <citation type="journal article" date="2020" name="Genome Biol. Evol.">
        <title>Comparative genomics of strictly vertically transmitted, feminizing microsporidia endosymbionts of amphipod crustaceans.</title>
        <authorList>
            <person name="Cormier A."/>
            <person name="Chebbi M.A."/>
            <person name="Giraud I."/>
            <person name="Wattier R."/>
            <person name="Teixeira M."/>
            <person name="Gilbert C."/>
            <person name="Rigaud T."/>
            <person name="Cordaux R."/>
        </authorList>
    </citation>
    <scope>NUCLEOTIDE SEQUENCE [LARGE SCALE GENOMIC DNA]</scope>
    <source>
        <strain evidence="2 3">Ou3-Ou53</strain>
    </source>
</reference>
<dbReference type="EMBL" id="SBJO01000009">
    <property type="protein sequence ID" value="KAF9764786.1"/>
    <property type="molecule type" value="Genomic_DNA"/>
</dbReference>
<evidence type="ECO:0000259" key="1">
    <source>
        <dbReference type="Pfam" id="PF00339"/>
    </source>
</evidence>
<evidence type="ECO:0000313" key="3">
    <source>
        <dbReference type="Proteomes" id="UP000740883"/>
    </source>
</evidence>
<dbReference type="InterPro" id="IPR014752">
    <property type="entry name" value="Arrestin-like_C"/>
</dbReference>
<feature type="domain" description="Arrestin-like N-terminal" evidence="1">
    <location>
        <begin position="9"/>
        <end position="121"/>
    </location>
</feature>
<dbReference type="OrthoDB" id="2189698at2759"/>